<organism evidence="1 2">
    <name type="scientific">Rhizoctonia solani</name>
    <dbReference type="NCBI Taxonomy" id="456999"/>
    <lineage>
        <taxon>Eukaryota</taxon>
        <taxon>Fungi</taxon>
        <taxon>Dikarya</taxon>
        <taxon>Basidiomycota</taxon>
        <taxon>Agaricomycotina</taxon>
        <taxon>Agaricomycetes</taxon>
        <taxon>Cantharellales</taxon>
        <taxon>Ceratobasidiaceae</taxon>
        <taxon>Rhizoctonia</taxon>
    </lineage>
</organism>
<sequence length="132" mass="14683">MNARFEVVSVGLKPFSEVSDFMHQSGRGAIMDRHQQETQTTQERGGLGQALVLLRCEVPGLPRLIQVKPVLITSEAVEAHNGTRSLFQGGAAQDWTELFRRAIKEDWAQLYHMTSITASCFMSPRQELGLGP</sequence>
<accession>A0A8H3C2Z0</accession>
<name>A0A8H3C2Z0_9AGAM</name>
<gene>
    <name evidence="1" type="ORF">RDB_LOCUS111613</name>
</gene>
<evidence type="ECO:0000313" key="2">
    <source>
        <dbReference type="Proteomes" id="UP000663888"/>
    </source>
</evidence>
<reference evidence="1" key="1">
    <citation type="submission" date="2021-01" db="EMBL/GenBank/DDBJ databases">
        <authorList>
            <person name="Kaushik A."/>
        </authorList>
    </citation>
    <scope>NUCLEOTIDE SEQUENCE</scope>
    <source>
        <strain evidence="1">AG4-R118</strain>
    </source>
</reference>
<protein>
    <submittedName>
        <fullName evidence="1">Uncharacterized protein</fullName>
    </submittedName>
</protein>
<dbReference type="Proteomes" id="UP000663888">
    <property type="component" value="Unassembled WGS sequence"/>
</dbReference>
<proteinExistence type="predicted"/>
<comment type="caution">
    <text evidence="1">The sequence shown here is derived from an EMBL/GenBank/DDBJ whole genome shotgun (WGS) entry which is preliminary data.</text>
</comment>
<evidence type="ECO:0000313" key="1">
    <source>
        <dbReference type="EMBL" id="CAE6473608.1"/>
    </source>
</evidence>
<dbReference type="AlphaFoldDB" id="A0A8H3C2Z0"/>
<dbReference type="EMBL" id="CAJMWX010001192">
    <property type="protein sequence ID" value="CAE6473608.1"/>
    <property type="molecule type" value="Genomic_DNA"/>
</dbReference>